<protein>
    <recommendedName>
        <fullName evidence="4">Variable surface protein Vir35</fullName>
    </recommendedName>
</protein>
<feature type="transmembrane region" description="Helical" evidence="1">
    <location>
        <begin position="241"/>
        <end position="266"/>
    </location>
</feature>
<feature type="transmembrane region" description="Helical" evidence="1">
    <location>
        <begin position="15"/>
        <end position="34"/>
    </location>
</feature>
<dbReference type="Proteomes" id="UP000053327">
    <property type="component" value="Unassembled WGS sequence"/>
</dbReference>
<evidence type="ECO:0000313" key="2">
    <source>
        <dbReference type="EMBL" id="KMZ89396.1"/>
    </source>
</evidence>
<dbReference type="OrthoDB" id="10382645at2759"/>
<evidence type="ECO:0000313" key="3">
    <source>
        <dbReference type="Proteomes" id="UP000053327"/>
    </source>
</evidence>
<proteinExistence type="predicted"/>
<dbReference type="EMBL" id="KQ234712">
    <property type="protein sequence ID" value="KMZ89396.1"/>
    <property type="molecule type" value="Genomic_DNA"/>
</dbReference>
<evidence type="ECO:0000256" key="1">
    <source>
        <dbReference type="SAM" id="Phobius"/>
    </source>
</evidence>
<dbReference type="Pfam" id="PF12420">
    <property type="entry name" value="DUF3671"/>
    <property type="match status" value="1"/>
</dbReference>
<dbReference type="AlphaFoldDB" id="A0A0J9T2Z5"/>
<organism evidence="2 3">
    <name type="scientific">Plasmodium vivax (strain Brazil I)</name>
    <dbReference type="NCBI Taxonomy" id="1033975"/>
    <lineage>
        <taxon>Eukaryota</taxon>
        <taxon>Sar</taxon>
        <taxon>Alveolata</taxon>
        <taxon>Apicomplexa</taxon>
        <taxon>Aconoidasida</taxon>
        <taxon>Haemosporida</taxon>
        <taxon>Plasmodiidae</taxon>
        <taxon>Plasmodium</taxon>
        <taxon>Plasmodium (Plasmodium)</taxon>
    </lineage>
</organism>
<reference evidence="2 3" key="1">
    <citation type="submission" date="2011-08" db="EMBL/GenBank/DDBJ databases">
        <title>The Genome Sequence of Plasmodium vivax Brazil I.</title>
        <authorList>
            <consortium name="The Broad Institute Genome Sequencing Platform"/>
            <consortium name="The Broad Institute Genome Sequencing Center for Infectious Disease"/>
            <person name="Neafsey D."/>
            <person name="Carlton J."/>
            <person name="Barnwell J."/>
            <person name="Collins W."/>
            <person name="Escalante A."/>
            <person name="Mullikin J."/>
            <person name="Saul A."/>
            <person name="Guigo R."/>
            <person name="Camara F."/>
            <person name="Young S.K."/>
            <person name="Zeng Q."/>
            <person name="Gargeya S."/>
            <person name="Fitzgerald M."/>
            <person name="Haas B."/>
            <person name="Abouelleil A."/>
            <person name="Alvarado L."/>
            <person name="Arachchi H.M."/>
            <person name="Berlin A."/>
            <person name="Brown A."/>
            <person name="Chapman S.B."/>
            <person name="Chen Z."/>
            <person name="Dunbar C."/>
            <person name="Freedman E."/>
            <person name="Gearin G."/>
            <person name="Gellesch M."/>
            <person name="Goldberg J."/>
            <person name="Griggs A."/>
            <person name="Gujja S."/>
            <person name="Heiman D."/>
            <person name="Howarth C."/>
            <person name="Larson L."/>
            <person name="Lui A."/>
            <person name="MacDonald P.J.P."/>
            <person name="Montmayeur A."/>
            <person name="Murphy C."/>
            <person name="Neiman D."/>
            <person name="Pearson M."/>
            <person name="Priest M."/>
            <person name="Roberts A."/>
            <person name="Saif S."/>
            <person name="Shea T."/>
            <person name="Shenoy N."/>
            <person name="Sisk P."/>
            <person name="Stolte C."/>
            <person name="Sykes S."/>
            <person name="Wortman J."/>
            <person name="Nusbaum C."/>
            <person name="Birren B."/>
        </authorList>
    </citation>
    <scope>NUCLEOTIDE SEQUENCE [LARGE SCALE GENOMIC DNA]</scope>
    <source>
        <strain evidence="2 3">Brazil I</strain>
    </source>
</reference>
<keyword evidence="1" id="KW-0472">Membrane</keyword>
<dbReference type="InterPro" id="IPR022139">
    <property type="entry name" value="Fam-L/Fam-M-like_plasmodium"/>
</dbReference>
<keyword evidence="1" id="KW-1133">Transmembrane helix</keyword>
<gene>
    <name evidence="2" type="ORF">PVBG_05907</name>
</gene>
<accession>A0A0J9T2Z5</accession>
<feature type="transmembrane region" description="Helical" evidence="1">
    <location>
        <begin position="167"/>
        <end position="190"/>
    </location>
</feature>
<keyword evidence="1" id="KW-0812">Transmembrane</keyword>
<evidence type="ECO:0008006" key="4">
    <source>
        <dbReference type="Google" id="ProtNLM"/>
    </source>
</evidence>
<name>A0A0J9T2Z5_PLAV1</name>
<sequence>MAILRNYNIRKNVNFSFFLKKFTFFFLVLSYLTYNDMSQLCKSLEIIYKQDKTWNTKYYRLLARHEQLRDLERTRLREKLPDIRLYTEKGNVSHNISAYSHVKGNESNNIDVYMKNYKKRYMRKKGLSKLDCYYENKVFRKFNNICDIGKKMQYDKKLSKRFFFKKYGIGLILFSLIPALGLLFPILFGIRRGLPGILGECPRTHILISHNYKHKDGKDNNDGIKNCATRWLHEQKDTIQYFSYLPIIFSFTMIIIVVSVVIYILIKVIKYEKIKAGKGKMNRREYIDFCKKVFKNEKY</sequence>